<reference evidence="9" key="1">
    <citation type="submission" date="2016-04" db="EMBL/GenBank/DDBJ databases">
        <authorList>
            <person name="Nguyen H.D."/>
            <person name="Kesanakurti P."/>
            <person name="Cullis J."/>
            <person name="Levesque C.A."/>
            <person name="Hambleton S."/>
        </authorList>
    </citation>
    <scope>NUCLEOTIDE SEQUENCE</scope>
    <source>
        <strain evidence="9">DAOMC 238032</strain>
    </source>
</reference>
<dbReference type="EMBL" id="CAJHJG010001772">
    <property type="protein sequence ID" value="CAD6914594.1"/>
    <property type="molecule type" value="Genomic_DNA"/>
</dbReference>
<feature type="region of interest" description="Disordered" evidence="5">
    <location>
        <begin position="359"/>
        <end position="416"/>
    </location>
</feature>
<evidence type="ECO:0000313" key="9">
    <source>
        <dbReference type="EMBL" id="KAE8262233.1"/>
    </source>
</evidence>
<reference evidence="9" key="2">
    <citation type="journal article" date="2019" name="IMA Fungus">
        <title>Genome sequencing and comparison of five Tilletia species to identify candidate genes for the detection of regulated species infecting wheat.</title>
        <authorList>
            <person name="Nguyen H.D.T."/>
            <person name="Sultana T."/>
            <person name="Kesanakurti P."/>
            <person name="Hambleton S."/>
        </authorList>
    </citation>
    <scope>NUCLEOTIDE SEQUENCE</scope>
    <source>
        <strain evidence="9">DAOMC 238032</strain>
    </source>
</reference>
<feature type="compositionally biased region" description="Low complexity" evidence="5">
    <location>
        <begin position="385"/>
        <end position="416"/>
    </location>
</feature>
<dbReference type="InterPro" id="IPR016024">
    <property type="entry name" value="ARM-type_fold"/>
</dbReference>
<keyword evidence="11" id="KW-1185">Reference proteome</keyword>
<dbReference type="PANTHER" id="PTHR15245">
    <property type="entry name" value="SYMPLEKIN-RELATED"/>
    <property type="match status" value="1"/>
</dbReference>
<dbReference type="SUPFAM" id="SSF48371">
    <property type="entry name" value="ARM repeat"/>
    <property type="match status" value="1"/>
</dbReference>
<reference evidence="8" key="3">
    <citation type="submission" date="2020-10" db="EMBL/GenBank/DDBJ databases">
        <authorList>
            <person name="Sedaghatjoo S."/>
        </authorList>
    </citation>
    <scope>NUCLEOTIDE SEQUENCE</scope>
    <source>
        <strain evidence="8">AZH3</strain>
    </source>
</reference>
<feature type="region of interest" description="Disordered" evidence="5">
    <location>
        <begin position="1"/>
        <end position="20"/>
    </location>
</feature>
<keyword evidence="3" id="KW-0539">Nucleus</keyword>
<evidence type="ECO:0000256" key="3">
    <source>
        <dbReference type="ARBA" id="ARBA00023242"/>
    </source>
</evidence>
<dbReference type="EMBL" id="LWDD02000262">
    <property type="protein sequence ID" value="KAE8262233.1"/>
    <property type="molecule type" value="Genomic_DNA"/>
</dbReference>
<dbReference type="Proteomes" id="UP000077671">
    <property type="component" value="Unassembled WGS sequence"/>
</dbReference>
<feature type="domain" description="Symplekin/Pta1 N-terminal" evidence="6">
    <location>
        <begin position="125"/>
        <end position="359"/>
    </location>
</feature>
<gene>
    <name evidence="9" type="ORF">A4X03_0g2614</name>
    <name evidence="8" type="ORF">JKIAZH3_G8861</name>
</gene>
<proteinExistence type="predicted"/>
<dbReference type="GO" id="GO:0005847">
    <property type="term" value="C:mRNA cleavage and polyadenylation specificity factor complex"/>
    <property type="evidence" value="ECO:0007669"/>
    <property type="project" value="TreeGrafter"/>
</dbReference>
<evidence type="ECO:0000256" key="2">
    <source>
        <dbReference type="ARBA" id="ARBA00022664"/>
    </source>
</evidence>
<feature type="coiled-coil region" evidence="4">
    <location>
        <begin position="469"/>
        <end position="496"/>
    </location>
</feature>
<evidence type="ECO:0008006" key="12">
    <source>
        <dbReference type="Google" id="ProtNLM"/>
    </source>
</evidence>
<feature type="compositionally biased region" description="Low complexity" evidence="5">
    <location>
        <begin position="673"/>
        <end position="686"/>
    </location>
</feature>
<feature type="region of interest" description="Disordered" evidence="5">
    <location>
        <begin position="200"/>
        <end position="227"/>
    </location>
</feature>
<evidence type="ECO:0000313" key="8">
    <source>
        <dbReference type="EMBL" id="CAD6914594.1"/>
    </source>
</evidence>
<feature type="domain" description="Symplekin C-terminal" evidence="7">
    <location>
        <begin position="1105"/>
        <end position="1301"/>
    </location>
</feature>
<name>A0A177UY62_9BASI</name>
<dbReference type="Pfam" id="PF11935">
    <property type="entry name" value="SYMPK_PTA1_N"/>
    <property type="match status" value="1"/>
</dbReference>
<feature type="compositionally biased region" description="Acidic residues" evidence="5">
    <location>
        <begin position="969"/>
        <end position="980"/>
    </location>
</feature>
<feature type="compositionally biased region" description="Basic and acidic residues" evidence="5">
    <location>
        <begin position="359"/>
        <end position="372"/>
    </location>
</feature>
<comment type="caution">
    <text evidence="9">The sequence shown here is derived from an EMBL/GenBank/DDBJ whole genome shotgun (WGS) entry which is preliminary data.</text>
</comment>
<dbReference type="InterPro" id="IPR022075">
    <property type="entry name" value="Symplekin_C"/>
</dbReference>
<feature type="region of interest" description="Disordered" evidence="5">
    <location>
        <begin position="1346"/>
        <end position="1369"/>
    </location>
</feature>
<evidence type="ECO:0000259" key="7">
    <source>
        <dbReference type="Pfam" id="PF12295"/>
    </source>
</evidence>
<accession>A0A177UY62</accession>
<keyword evidence="4" id="KW-0175">Coiled coil</keyword>
<evidence type="ECO:0000256" key="4">
    <source>
        <dbReference type="SAM" id="Coils"/>
    </source>
</evidence>
<dbReference type="GO" id="GO:0006397">
    <property type="term" value="P:mRNA processing"/>
    <property type="evidence" value="ECO:0007669"/>
    <property type="project" value="UniProtKB-KW"/>
</dbReference>
<organism evidence="9 10">
    <name type="scientific">Tilletia caries</name>
    <name type="common">wheat bunt fungus</name>
    <dbReference type="NCBI Taxonomy" id="13290"/>
    <lineage>
        <taxon>Eukaryota</taxon>
        <taxon>Fungi</taxon>
        <taxon>Dikarya</taxon>
        <taxon>Basidiomycota</taxon>
        <taxon>Ustilaginomycotina</taxon>
        <taxon>Exobasidiomycetes</taxon>
        <taxon>Tilletiales</taxon>
        <taxon>Tilletiaceae</taxon>
        <taxon>Tilletia</taxon>
    </lineage>
</organism>
<dbReference type="Gene3D" id="1.25.10.10">
    <property type="entry name" value="Leucine-rich Repeat Variant"/>
    <property type="match status" value="1"/>
</dbReference>
<evidence type="ECO:0000313" key="10">
    <source>
        <dbReference type="Proteomes" id="UP000077671"/>
    </source>
</evidence>
<dbReference type="InterPro" id="IPR011989">
    <property type="entry name" value="ARM-like"/>
</dbReference>
<sequence length="1369" mass="146777">MAGHGDMSSNGLNPPPGAPAPHDSLSLFRTALAPPDPATEKYCFEALYAHFYSQPHNLPGFMQPLMTVFAQASDQYKIWIARILDLAFNRPGLSVDMRMVVATHVPDAILFFLHAPLSKWAPQAKVAASAFASVYALLVRQLLSIPPPASMNSPLARSLPAIKMRISQLFDTPETPIGVKIALVKSLQRVVQVQTRLSSDPRAGASAPAASPLETSLSEIPPSHPNPTLSVRALEAESNAILTQLITAQYTSADPDLLMALINALGILAKMRQPLVKIVIESMLSWTPAALNGAEKPATQIRNVEKTMRLLLFHFLRSPMPTITPYHTRLAAALQSQKARMEQAARAYASYRESEARRKRDALAAEMERADGSRGAGPAKRLKTESGAAPAASTSATASAGGQPSSSAQAPPTEEALAAARHFQRAAADWCASQTRNGVQNMLASFDVKALQLNLVIDCVLANLGAVNVGELENAISHIRNQLSRAEAEEARHRRAAPAPNVTGPIDPLKVDLEADEALEKLSPVEAGLVEGDDSEGGRNDRRRLAATASTSMSGAVVSGTGLAHGELAALEGFTLPTPDRLAGPEGKRMLADAVQRICEIGASVGTLDSARALMTDSQAGASTASVARVEGGDSGGTMLGGLQDLWTMLVTRLATRGFSKWALVAGGSPTDGEAGTGEASAAAEEPNGDSAAAKVEGEPATSGESTSASKVSKAIVNGGSGKQVALSNSAAPERTLDTHANTVRQMILQLIKADFAGRVPFAVRWLTEEWTVEWRHHKFSRTEPATPLSSATPMYDHWLLALLDEVIPTVGDKDKSLSRLLSDLPSLPDAAIKRIAPLCHDRPRMIVGFTVLRDITAHRPPARPEALRILLELTRHTDDPVRKAAINTCRAWVKASTASNEGGPGGESVGGVNYKKEIEARVVERGRESLEVLLQVVEPKAEGEEEDVKMEETEKESEAVGGSKGETTTEEVQDQNGEDEEVQTLNGAAGKDHALAAEVKTEADVQRFVELPFALCTKVPSMLSLVFETHPRSPPFVQRAIEKHIYKLIKALGPSNARLLELLRHYPDGAENLALVVFRALTETGRPSALINIIKELANEREVNPRFLVPIMPDFDKADILRFLPRVVTLLNSGEAEDHQLVTNVFHSIVVQPPATFGHVSTNLPRVRQTELLTPVELMSLLHHLPIEWGLKCAIDAIKICFGMTEVFRSEVLGAVLNQIADEPQVPLLFMRTAIMAVSTYRSLTGYVGTNVLSGLITKKIWQTPVLWQGFIKCAQHTAPQSYGALIQLPLEQLKDVAQKSPPLKQGLKEYLLQRGGGGGARGGARMKAFAEALGIDLDAESMGGMSGGLQADGSPHVGSEGAHTPMR</sequence>
<feature type="compositionally biased region" description="Low complexity" evidence="5">
    <location>
        <begin position="200"/>
        <end position="212"/>
    </location>
</feature>
<evidence type="ECO:0000256" key="5">
    <source>
        <dbReference type="SAM" id="MobiDB-lite"/>
    </source>
</evidence>
<evidence type="ECO:0000313" key="11">
    <source>
        <dbReference type="Proteomes" id="UP000836402"/>
    </source>
</evidence>
<comment type="subcellular location">
    <subcellularLocation>
        <location evidence="1">Nucleus</location>
    </subcellularLocation>
</comment>
<dbReference type="PANTHER" id="PTHR15245:SF20">
    <property type="entry name" value="SYMPLEKIN"/>
    <property type="match status" value="1"/>
</dbReference>
<keyword evidence="2" id="KW-0507">mRNA processing</keyword>
<protein>
    <recommendedName>
        <fullName evidence="12">Symplekin</fullName>
    </recommendedName>
</protein>
<feature type="region of interest" description="Disordered" evidence="5">
    <location>
        <begin position="670"/>
        <end position="713"/>
    </location>
</feature>
<dbReference type="InterPro" id="IPR032460">
    <property type="entry name" value="Symplekin/Pta1_N"/>
</dbReference>
<feature type="region of interest" description="Disordered" evidence="5">
    <location>
        <begin position="942"/>
        <end position="980"/>
    </location>
</feature>
<evidence type="ECO:0000259" key="6">
    <source>
        <dbReference type="Pfam" id="PF11935"/>
    </source>
</evidence>
<dbReference type="Proteomes" id="UP000836402">
    <property type="component" value="Unassembled WGS sequence"/>
</dbReference>
<dbReference type="InterPro" id="IPR021850">
    <property type="entry name" value="Symplekin/Pta1"/>
</dbReference>
<dbReference type="Pfam" id="PF12295">
    <property type="entry name" value="Symplekin_C"/>
    <property type="match status" value="1"/>
</dbReference>
<evidence type="ECO:0000256" key="1">
    <source>
        <dbReference type="ARBA" id="ARBA00004123"/>
    </source>
</evidence>